<feature type="chain" id="PRO_5047190313" description="Lipoprotein" evidence="1">
    <location>
        <begin position="29"/>
        <end position="246"/>
    </location>
</feature>
<comment type="caution">
    <text evidence="2">The sequence shown here is derived from an EMBL/GenBank/DDBJ whole genome shotgun (WGS) entry which is preliminary data.</text>
</comment>
<sequence length="246" mass="26481">MRALLKVAATTVAATSLLIGGLVAPASAAPSTPIDVVSVTVKPSYGGAAINSKTKYYQITTKVKKVGKVDGWVDVYGDVYRGSKKVASKIDLGYAYSGGQNFTEYLLAKSSWGRGTFQIKNVRTVYAGKTYKDTKVSGGKFTMKSAIDGKLKYGNVVQVKADGKKKTVKVGVKKYTVSKGWKPYAGKKVKIQHKVGGKWKTKKTVKLNKKGVATYKFSTSKRVKYRVFVPATSQVVGGKSTATPRV</sequence>
<keyword evidence="1" id="KW-0732">Signal</keyword>
<dbReference type="RefSeq" id="WP_171784739.1">
    <property type="nucleotide sequence ID" value="NZ_BAAAML010000003.1"/>
</dbReference>
<name>A0ABX2A6N0_9MICO</name>
<evidence type="ECO:0000313" key="2">
    <source>
        <dbReference type="EMBL" id="NOV98512.1"/>
    </source>
</evidence>
<feature type="signal peptide" evidence="1">
    <location>
        <begin position="1"/>
        <end position="28"/>
    </location>
</feature>
<accession>A0ABX2A6N0</accession>
<evidence type="ECO:0008006" key="4">
    <source>
        <dbReference type="Google" id="ProtNLM"/>
    </source>
</evidence>
<evidence type="ECO:0000313" key="3">
    <source>
        <dbReference type="Proteomes" id="UP000757540"/>
    </source>
</evidence>
<dbReference type="Proteomes" id="UP000757540">
    <property type="component" value="Unassembled WGS sequence"/>
</dbReference>
<keyword evidence="3" id="KW-1185">Reference proteome</keyword>
<organism evidence="2 3">
    <name type="scientific">Isoptericola halotolerans</name>
    <dbReference type="NCBI Taxonomy" id="300560"/>
    <lineage>
        <taxon>Bacteria</taxon>
        <taxon>Bacillati</taxon>
        <taxon>Actinomycetota</taxon>
        <taxon>Actinomycetes</taxon>
        <taxon>Micrococcales</taxon>
        <taxon>Promicromonosporaceae</taxon>
        <taxon>Isoptericola</taxon>
    </lineage>
</organism>
<reference evidence="2 3" key="1">
    <citation type="submission" date="2020-05" db="EMBL/GenBank/DDBJ databases">
        <title>Genomic Encyclopedia of Type Strains, Phase III (KMG-III): the genomes of soil and plant-associated and newly described type strains.</title>
        <authorList>
            <person name="Whitman W."/>
        </authorList>
    </citation>
    <scope>NUCLEOTIDE SEQUENCE [LARGE SCALE GENOMIC DNA]</scope>
    <source>
        <strain evidence="2 3">KCTC 19046</strain>
    </source>
</reference>
<gene>
    <name evidence="2" type="ORF">HDG69_003107</name>
</gene>
<protein>
    <recommendedName>
        <fullName evidence="4">Lipoprotein</fullName>
    </recommendedName>
</protein>
<proteinExistence type="predicted"/>
<dbReference type="EMBL" id="JABEZU010000004">
    <property type="protein sequence ID" value="NOV98512.1"/>
    <property type="molecule type" value="Genomic_DNA"/>
</dbReference>
<evidence type="ECO:0000256" key="1">
    <source>
        <dbReference type="SAM" id="SignalP"/>
    </source>
</evidence>